<name>A0A9X0BWR8_9EURO</name>
<accession>A0A9X0BWR8</accession>
<sequence>MIENGRKTSQQLFNVPSTNEYEYLGKKHFSKICLQEYHDFLEKDRDSEPRSGYIIFSKIDNRTYEHDFFESLDPDTYIPSLKLLLVKLITTAHEVAHRELDKLIIAELTLMNNLVDEICPYGAAQIESGSVKKRADISYRPENLPAGRADKWPTVSIETGYTESKAKLAGDARWWLIESGVM</sequence>
<evidence type="ECO:0000313" key="1">
    <source>
        <dbReference type="EMBL" id="KAJ5487603.1"/>
    </source>
</evidence>
<keyword evidence="2" id="KW-1185">Reference proteome</keyword>
<dbReference type="AlphaFoldDB" id="A0A9X0BWR8"/>
<gene>
    <name evidence="1" type="ORF">N7530_001903</name>
</gene>
<reference evidence="1" key="1">
    <citation type="submission" date="2022-12" db="EMBL/GenBank/DDBJ databases">
        <authorList>
            <person name="Petersen C."/>
        </authorList>
    </citation>
    <scope>NUCLEOTIDE SEQUENCE</scope>
    <source>
        <strain evidence="1">IBT 17660</strain>
    </source>
</reference>
<dbReference type="Proteomes" id="UP001147760">
    <property type="component" value="Unassembled WGS sequence"/>
</dbReference>
<protein>
    <submittedName>
        <fullName evidence="1">Uncharacterized protein</fullName>
    </submittedName>
</protein>
<dbReference type="EMBL" id="JAPWDO010000001">
    <property type="protein sequence ID" value="KAJ5487603.1"/>
    <property type="molecule type" value="Genomic_DNA"/>
</dbReference>
<organism evidence="1 2">
    <name type="scientific">Penicillium desertorum</name>
    <dbReference type="NCBI Taxonomy" id="1303715"/>
    <lineage>
        <taxon>Eukaryota</taxon>
        <taxon>Fungi</taxon>
        <taxon>Dikarya</taxon>
        <taxon>Ascomycota</taxon>
        <taxon>Pezizomycotina</taxon>
        <taxon>Eurotiomycetes</taxon>
        <taxon>Eurotiomycetidae</taxon>
        <taxon>Eurotiales</taxon>
        <taxon>Aspergillaceae</taxon>
        <taxon>Penicillium</taxon>
    </lineage>
</organism>
<reference evidence="1" key="2">
    <citation type="journal article" date="2023" name="IMA Fungus">
        <title>Comparative genomic study of the Penicillium genus elucidates a diverse pangenome and 15 lateral gene transfer events.</title>
        <authorList>
            <person name="Petersen C."/>
            <person name="Sorensen T."/>
            <person name="Nielsen M.R."/>
            <person name="Sondergaard T.E."/>
            <person name="Sorensen J.L."/>
            <person name="Fitzpatrick D.A."/>
            <person name="Frisvad J.C."/>
            <person name="Nielsen K.L."/>
        </authorList>
    </citation>
    <scope>NUCLEOTIDE SEQUENCE</scope>
    <source>
        <strain evidence="1">IBT 17660</strain>
    </source>
</reference>
<proteinExistence type="predicted"/>
<comment type="caution">
    <text evidence="1">The sequence shown here is derived from an EMBL/GenBank/DDBJ whole genome shotgun (WGS) entry which is preliminary data.</text>
</comment>
<dbReference type="OrthoDB" id="76567at2759"/>
<evidence type="ECO:0000313" key="2">
    <source>
        <dbReference type="Proteomes" id="UP001147760"/>
    </source>
</evidence>